<keyword evidence="4" id="KW-1185">Reference proteome</keyword>
<feature type="domain" description="Mso1 N-terminal" evidence="2">
    <location>
        <begin position="18"/>
        <end position="57"/>
    </location>
</feature>
<feature type="compositionally biased region" description="Gly residues" evidence="1">
    <location>
        <begin position="85"/>
        <end position="98"/>
    </location>
</feature>
<sequence>MTSWYSNILTRTTSQISSLRSTLLASENDGDTDDDTHVCRVLRNYYGDKGRPLPSWLPPDPKAPPAPAAQQPLYVQPQVGARYGGLQTGGAGGAGASGGFSSLWDSAPQQQQQQKQGRAPAAREDVVARPVASQGAAGAGGGGGSAQDRLKQRLWGAGRQSPGQAGGQFQPPGASYEDRFAPGSSYGGQSGGGPGGQGRGRQGLPSGPRGYR</sequence>
<evidence type="ECO:0000259" key="2">
    <source>
        <dbReference type="Pfam" id="PF14475"/>
    </source>
</evidence>
<dbReference type="GeneID" id="26237920"/>
<evidence type="ECO:0000313" key="4">
    <source>
        <dbReference type="Proteomes" id="UP000510686"/>
    </source>
</evidence>
<feature type="compositionally biased region" description="Low complexity" evidence="1">
    <location>
        <begin position="202"/>
        <end position="212"/>
    </location>
</feature>
<feature type="compositionally biased region" description="Gly residues" evidence="1">
    <location>
        <begin position="185"/>
        <end position="201"/>
    </location>
</feature>
<protein>
    <recommendedName>
        <fullName evidence="2">Mso1 N-terminal domain-containing protein</fullName>
    </recommendedName>
</protein>
<dbReference type="OrthoDB" id="2683368at2759"/>
<dbReference type="RefSeq" id="XP_014548476.1">
    <property type="nucleotide sequence ID" value="XM_014692990.1"/>
</dbReference>
<proteinExistence type="predicted"/>
<dbReference type="InterPro" id="IPR028095">
    <property type="entry name" value="Mso1_N_dom"/>
</dbReference>
<feature type="region of interest" description="Disordered" evidence="1">
    <location>
        <begin position="50"/>
        <end position="73"/>
    </location>
</feature>
<dbReference type="AlphaFoldDB" id="A0A7D5UQE3"/>
<feature type="compositionally biased region" description="Low complexity" evidence="1">
    <location>
        <begin position="160"/>
        <end position="175"/>
    </location>
</feature>
<reference evidence="3 4" key="1">
    <citation type="submission" date="2020-07" db="EMBL/GenBank/DDBJ databases">
        <title>Telomere length de novo assembly of all 7 chromosomes of the fungus, Metarhizium brunneum, using a novel assembly pipeline.</title>
        <authorList>
            <person name="Saud z."/>
            <person name="Kortsinoglou A."/>
            <person name="Kouvelis V.N."/>
            <person name="Butt T.M."/>
        </authorList>
    </citation>
    <scope>NUCLEOTIDE SEQUENCE [LARGE SCALE GENOMIC DNA]</scope>
    <source>
        <strain evidence="3 4">4556</strain>
    </source>
</reference>
<dbReference type="EMBL" id="CP058932">
    <property type="protein sequence ID" value="QLI64137.1"/>
    <property type="molecule type" value="Genomic_DNA"/>
</dbReference>
<evidence type="ECO:0000313" key="3">
    <source>
        <dbReference type="EMBL" id="QLI64137.1"/>
    </source>
</evidence>
<feature type="compositionally biased region" description="Pro residues" evidence="1">
    <location>
        <begin position="55"/>
        <end position="67"/>
    </location>
</feature>
<feature type="region of interest" description="Disordered" evidence="1">
    <location>
        <begin position="85"/>
        <end position="212"/>
    </location>
</feature>
<evidence type="ECO:0000256" key="1">
    <source>
        <dbReference type="SAM" id="MobiDB-lite"/>
    </source>
</evidence>
<dbReference type="Pfam" id="PF14475">
    <property type="entry name" value="Mso1_Sec1_bdg"/>
    <property type="match status" value="1"/>
</dbReference>
<dbReference type="KEGG" id="mbrn:26237920"/>
<name>A0A7D5UQE3_9HYPO</name>
<dbReference type="Proteomes" id="UP000510686">
    <property type="component" value="Chromosome 1"/>
</dbReference>
<organism evidence="3 4">
    <name type="scientific">Metarhizium brunneum</name>
    <dbReference type="NCBI Taxonomy" id="500148"/>
    <lineage>
        <taxon>Eukaryota</taxon>
        <taxon>Fungi</taxon>
        <taxon>Dikarya</taxon>
        <taxon>Ascomycota</taxon>
        <taxon>Pezizomycotina</taxon>
        <taxon>Sordariomycetes</taxon>
        <taxon>Hypocreomycetidae</taxon>
        <taxon>Hypocreales</taxon>
        <taxon>Clavicipitaceae</taxon>
        <taxon>Metarhizium</taxon>
    </lineage>
</organism>
<accession>A0A7D5UQE3</accession>
<gene>
    <name evidence="3" type="ORF">G6M90_00g020710</name>
</gene>